<dbReference type="PRINTS" id="PR00024">
    <property type="entry name" value="HOMEOBOX"/>
</dbReference>
<dbReference type="PROSITE" id="PS00027">
    <property type="entry name" value="HOMEOBOX_1"/>
    <property type="match status" value="1"/>
</dbReference>
<feature type="DNA-binding region" description="Homeobox" evidence="5">
    <location>
        <begin position="104"/>
        <end position="163"/>
    </location>
</feature>
<feature type="region of interest" description="Disordered" evidence="7">
    <location>
        <begin position="84"/>
        <end position="114"/>
    </location>
</feature>
<dbReference type="PANTHER" id="PTHR24333:SF8">
    <property type="entry name" value="HOMEOBOX PROTEIN CEH-62"/>
    <property type="match status" value="1"/>
</dbReference>
<dbReference type="SUPFAM" id="SSF46689">
    <property type="entry name" value="Homeodomain-like"/>
    <property type="match status" value="1"/>
</dbReference>
<evidence type="ECO:0000256" key="1">
    <source>
        <dbReference type="ARBA" id="ARBA00004123"/>
    </source>
</evidence>
<dbReference type="GO" id="GO:0003677">
    <property type="term" value="F:DNA binding"/>
    <property type="evidence" value="ECO:0007669"/>
    <property type="project" value="UniProtKB-UniRule"/>
</dbReference>
<evidence type="ECO:0000256" key="4">
    <source>
        <dbReference type="ARBA" id="ARBA00023242"/>
    </source>
</evidence>
<keyword evidence="3 5" id="KW-0371">Homeobox</keyword>
<keyword evidence="4 5" id="KW-0539">Nucleus</keyword>
<dbReference type="AlphaFoldDB" id="A0AAN8FCE8"/>
<evidence type="ECO:0000259" key="8">
    <source>
        <dbReference type="PROSITE" id="PS50071"/>
    </source>
</evidence>
<dbReference type="InterPro" id="IPR050848">
    <property type="entry name" value="Homeobox_TF"/>
</dbReference>
<dbReference type="GO" id="GO:0005634">
    <property type="term" value="C:nucleus"/>
    <property type="evidence" value="ECO:0007669"/>
    <property type="project" value="UniProtKB-SubCell"/>
</dbReference>
<dbReference type="GO" id="GO:0000981">
    <property type="term" value="F:DNA-binding transcription factor activity, RNA polymerase II-specific"/>
    <property type="evidence" value="ECO:0007669"/>
    <property type="project" value="InterPro"/>
</dbReference>
<dbReference type="PROSITE" id="PS50071">
    <property type="entry name" value="HOMEOBOX_2"/>
    <property type="match status" value="1"/>
</dbReference>
<comment type="subcellular location">
    <subcellularLocation>
        <location evidence="1 5 6">Nucleus</location>
    </subcellularLocation>
</comment>
<dbReference type="InterPro" id="IPR001356">
    <property type="entry name" value="HD"/>
</dbReference>
<keyword evidence="2 5" id="KW-0238">DNA-binding</keyword>
<dbReference type="PANTHER" id="PTHR24333">
    <property type="entry name" value="HOMEO BOX HB9 LIKE A-RELATED"/>
    <property type="match status" value="1"/>
</dbReference>
<gene>
    <name evidence="9" type="ORF">GCK32_008265</name>
</gene>
<dbReference type="InterPro" id="IPR020479">
    <property type="entry name" value="HD_metazoa"/>
</dbReference>
<dbReference type="PRINTS" id="PR00031">
    <property type="entry name" value="HTHREPRESSR"/>
</dbReference>
<dbReference type="InterPro" id="IPR000047">
    <property type="entry name" value="HTH_motif"/>
</dbReference>
<feature type="compositionally biased region" description="Low complexity" evidence="7">
    <location>
        <begin position="167"/>
        <end position="204"/>
    </location>
</feature>
<evidence type="ECO:0000256" key="7">
    <source>
        <dbReference type="SAM" id="MobiDB-lite"/>
    </source>
</evidence>
<protein>
    <submittedName>
        <fullName evidence="9">Homeobox domain-containing protein</fullName>
    </submittedName>
</protein>
<evidence type="ECO:0000313" key="10">
    <source>
        <dbReference type="Proteomes" id="UP001331761"/>
    </source>
</evidence>
<dbReference type="InterPro" id="IPR017970">
    <property type="entry name" value="Homeobox_CS"/>
</dbReference>
<feature type="compositionally biased region" description="Low complexity" evidence="7">
    <location>
        <begin position="89"/>
        <end position="100"/>
    </location>
</feature>
<reference evidence="9 10" key="1">
    <citation type="submission" date="2019-10" db="EMBL/GenBank/DDBJ databases">
        <title>Assembly and Annotation for the nematode Trichostrongylus colubriformis.</title>
        <authorList>
            <person name="Martin J."/>
        </authorList>
    </citation>
    <scope>NUCLEOTIDE SEQUENCE [LARGE SCALE GENOMIC DNA]</scope>
    <source>
        <strain evidence="9">G859</strain>
        <tissue evidence="9">Whole worm</tissue>
    </source>
</reference>
<evidence type="ECO:0000256" key="6">
    <source>
        <dbReference type="RuleBase" id="RU000682"/>
    </source>
</evidence>
<proteinExistence type="predicted"/>
<sequence>MVLLNGASDIITALTKYYESLSVHREFALSNSIACVQGVGKGRGLRRRCGEEMLSMTSAGSAFKPYYRPDQLLVAMPETKPLRKLYSDPEPAASSPSENGGTKGRRKRTTFTQQQATILEREYLTERYMVRDKRTQLAESLGLSEAQVKTWFQNRRAKDKREKKSGDSPQRSSSDSANVSVADESVLENSLSSSLMSPSPSAEPVTAATPPPQLKPATSPTLRNYQVLSGLLQGGRSLPEYSQYFISLGLASTTESTPTIPPTPVIKTEPVSTDNVVKDIYKMPTNIYEQSFSSIYPHAPFSFSPVTSSISPGYVPEPLAPVANDDTLAAEHKQLTVL</sequence>
<dbReference type="Proteomes" id="UP001331761">
    <property type="component" value="Unassembled WGS sequence"/>
</dbReference>
<dbReference type="Pfam" id="PF00046">
    <property type="entry name" value="Homeodomain"/>
    <property type="match status" value="1"/>
</dbReference>
<accession>A0AAN8FCE8</accession>
<organism evidence="9 10">
    <name type="scientific">Trichostrongylus colubriformis</name>
    <name type="common">Black scour worm</name>
    <dbReference type="NCBI Taxonomy" id="6319"/>
    <lineage>
        <taxon>Eukaryota</taxon>
        <taxon>Metazoa</taxon>
        <taxon>Ecdysozoa</taxon>
        <taxon>Nematoda</taxon>
        <taxon>Chromadorea</taxon>
        <taxon>Rhabditida</taxon>
        <taxon>Rhabditina</taxon>
        <taxon>Rhabditomorpha</taxon>
        <taxon>Strongyloidea</taxon>
        <taxon>Trichostrongylidae</taxon>
        <taxon>Trichostrongylus</taxon>
    </lineage>
</organism>
<dbReference type="SMART" id="SM00389">
    <property type="entry name" value="HOX"/>
    <property type="match status" value="1"/>
</dbReference>
<dbReference type="EMBL" id="WIXE01014236">
    <property type="protein sequence ID" value="KAK5974435.1"/>
    <property type="molecule type" value="Genomic_DNA"/>
</dbReference>
<dbReference type="CDD" id="cd00086">
    <property type="entry name" value="homeodomain"/>
    <property type="match status" value="1"/>
</dbReference>
<comment type="caution">
    <text evidence="9">The sequence shown here is derived from an EMBL/GenBank/DDBJ whole genome shotgun (WGS) entry which is preliminary data.</text>
</comment>
<evidence type="ECO:0000256" key="3">
    <source>
        <dbReference type="ARBA" id="ARBA00023155"/>
    </source>
</evidence>
<feature type="region of interest" description="Disordered" evidence="7">
    <location>
        <begin position="154"/>
        <end position="221"/>
    </location>
</feature>
<evidence type="ECO:0000256" key="2">
    <source>
        <dbReference type="ARBA" id="ARBA00023125"/>
    </source>
</evidence>
<evidence type="ECO:0000313" key="9">
    <source>
        <dbReference type="EMBL" id="KAK5974435.1"/>
    </source>
</evidence>
<dbReference type="InterPro" id="IPR009057">
    <property type="entry name" value="Homeodomain-like_sf"/>
</dbReference>
<feature type="domain" description="Homeobox" evidence="8">
    <location>
        <begin position="102"/>
        <end position="162"/>
    </location>
</feature>
<dbReference type="Gene3D" id="1.10.10.60">
    <property type="entry name" value="Homeodomain-like"/>
    <property type="match status" value="1"/>
</dbReference>
<evidence type="ECO:0000256" key="5">
    <source>
        <dbReference type="PROSITE-ProRule" id="PRU00108"/>
    </source>
</evidence>
<name>A0AAN8FCE8_TRICO</name>
<keyword evidence="10" id="KW-1185">Reference proteome</keyword>